<dbReference type="SUPFAM" id="SSF46894">
    <property type="entry name" value="C-terminal effector domain of the bipartite response regulators"/>
    <property type="match status" value="1"/>
</dbReference>
<dbReference type="GO" id="GO:0032993">
    <property type="term" value="C:protein-DNA complex"/>
    <property type="evidence" value="ECO:0007669"/>
    <property type="project" value="TreeGrafter"/>
</dbReference>
<dbReference type="InterPro" id="IPR011006">
    <property type="entry name" value="CheY-like_superfamily"/>
</dbReference>
<evidence type="ECO:0000256" key="2">
    <source>
        <dbReference type="ARBA" id="ARBA00023125"/>
    </source>
</evidence>
<keyword evidence="2 6" id="KW-0238">DNA-binding</keyword>
<sequence>MVDAELQLSATTKKYFLYKAIRIITVDTVEHAWDMLRESCPDVIIVDVAVLSLRGDVFIQELLQHRTFRHIPIVFLTAKGLVEDRVRGYTSGYTAYLSKPFDLEELESIIRSVIDRTSVSLTWILWTHRVLHHIRVNLRVDRAHCLVPAQKPHLTPIESIVLTHILRGKQTSEIASVLHTSHRHVEQYITRLLDKTFTSNTLELRGLPWRKLLQGE</sequence>
<gene>
    <name evidence="6" type="primary">ycf29</name>
    <name evidence="6" type="ORF">CryM1634B_p072</name>
</gene>
<keyword evidence="4" id="KW-0597">Phosphoprotein</keyword>
<dbReference type="GO" id="GO:0005829">
    <property type="term" value="C:cytosol"/>
    <property type="evidence" value="ECO:0007669"/>
    <property type="project" value="TreeGrafter"/>
</dbReference>
<keyword evidence="6" id="KW-0934">Plastid</keyword>
<dbReference type="InterPro" id="IPR000792">
    <property type="entry name" value="Tscrpt_reg_LuxR_C"/>
</dbReference>
<keyword evidence="3" id="KW-0804">Transcription</keyword>
<dbReference type="AlphaFoldDB" id="A0A679C9Z5"/>
<accession>A0A679C9Z5</accession>
<dbReference type="GO" id="GO:0000156">
    <property type="term" value="F:phosphorelay response regulator activity"/>
    <property type="evidence" value="ECO:0007669"/>
    <property type="project" value="TreeGrafter"/>
</dbReference>
<organism evidence="6">
    <name type="scientific">Cryptomonas sp. CCAC 1634B</name>
    <dbReference type="NCBI Taxonomy" id="2051848"/>
    <lineage>
        <taxon>Eukaryota</taxon>
        <taxon>Cryptophyceae</taxon>
        <taxon>Cryptomonadales</taxon>
        <taxon>Cryptomonadaceae</taxon>
        <taxon>Cryptomonas</taxon>
    </lineage>
</organism>
<dbReference type="SUPFAM" id="SSF52172">
    <property type="entry name" value="CheY-like"/>
    <property type="match status" value="1"/>
</dbReference>
<protein>
    <submittedName>
        <fullName evidence="6">DNA-binding response regulator</fullName>
    </submittedName>
</protein>
<evidence type="ECO:0000256" key="1">
    <source>
        <dbReference type="ARBA" id="ARBA00023015"/>
    </source>
</evidence>
<keyword evidence="1" id="KW-0805">Transcription regulation</keyword>
<dbReference type="PANTHER" id="PTHR48111">
    <property type="entry name" value="REGULATOR OF RPOS"/>
    <property type="match status" value="1"/>
</dbReference>
<dbReference type="PANTHER" id="PTHR48111:SF67">
    <property type="entry name" value="TRANSCRIPTIONAL REGULATORY PROTEIN TCTD"/>
    <property type="match status" value="1"/>
</dbReference>
<dbReference type="InterPro" id="IPR036388">
    <property type="entry name" value="WH-like_DNA-bd_sf"/>
</dbReference>
<dbReference type="Pfam" id="PF00196">
    <property type="entry name" value="GerE"/>
    <property type="match status" value="1"/>
</dbReference>
<feature type="domain" description="Response regulatory" evidence="5">
    <location>
        <begin position="1"/>
        <end position="114"/>
    </location>
</feature>
<dbReference type="InterPro" id="IPR039420">
    <property type="entry name" value="WalR-like"/>
</dbReference>
<dbReference type="PROSITE" id="PS50110">
    <property type="entry name" value="RESPONSE_REGULATORY"/>
    <property type="match status" value="1"/>
</dbReference>
<dbReference type="EMBL" id="LC484193">
    <property type="protein sequence ID" value="BBK20497.1"/>
    <property type="molecule type" value="Genomic_DNA"/>
</dbReference>
<dbReference type="GO" id="GO:0006355">
    <property type="term" value="P:regulation of DNA-templated transcription"/>
    <property type="evidence" value="ECO:0007669"/>
    <property type="project" value="InterPro"/>
</dbReference>
<dbReference type="Gene3D" id="3.40.50.2300">
    <property type="match status" value="1"/>
</dbReference>
<reference evidence="6" key="1">
    <citation type="journal article" date="2020" name="Genome Biol. Evol.">
        <title>Comparative plastid genomics of Cryptomonas species reveals fine-scale genomic responses to loss of photosynthesis.</title>
        <authorList>
            <person name="Tanifuji G."/>
            <person name="Kamikawa R."/>
            <person name="Moore C.E."/>
            <person name="Mills T."/>
            <person name="Onodera N.T."/>
            <person name="Kashiyama Y."/>
            <person name="Archibald J.M."/>
            <person name="Inagaki Y."/>
            <person name="Hashimoto T."/>
        </authorList>
    </citation>
    <scope>NUCLEOTIDE SEQUENCE</scope>
    <source>
        <strain evidence="6">CCAC 1634 B</strain>
    </source>
</reference>
<dbReference type="GO" id="GO:0000976">
    <property type="term" value="F:transcription cis-regulatory region binding"/>
    <property type="evidence" value="ECO:0007669"/>
    <property type="project" value="TreeGrafter"/>
</dbReference>
<feature type="modified residue" description="4-aspartylphosphate" evidence="4">
    <location>
        <position position="47"/>
    </location>
</feature>
<dbReference type="InterPro" id="IPR016032">
    <property type="entry name" value="Sig_transdc_resp-reg_C-effctor"/>
</dbReference>
<dbReference type="Gene3D" id="1.10.10.10">
    <property type="entry name" value="Winged helix-like DNA-binding domain superfamily/Winged helix DNA-binding domain"/>
    <property type="match status" value="1"/>
</dbReference>
<evidence type="ECO:0000256" key="4">
    <source>
        <dbReference type="PROSITE-ProRule" id="PRU00169"/>
    </source>
</evidence>
<evidence type="ECO:0000313" key="6">
    <source>
        <dbReference type="EMBL" id="BBK20497.1"/>
    </source>
</evidence>
<dbReference type="SMART" id="SM00421">
    <property type="entry name" value="HTH_LUXR"/>
    <property type="match status" value="1"/>
</dbReference>
<geneLocation type="plastid" evidence="6"/>
<evidence type="ECO:0000259" key="5">
    <source>
        <dbReference type="PROSITE" id="PS50110"/>
    </source>
</evidence>
<dbReference type="Pfam" id="PF00072">
    <property type="entry name" value="Response_reg"/>
    <property type="match status" value="1"/>
</dbReference>
<proteinExistence type="predicted"/>
<dbReference type="SMART" id="SM00448">
    <property type="entry name" value="REC"/>
    <property type="match status" value="1"/>
</dbReference>
<name>A0A679C9Z5_9CRYP</name>
<evidence type="ECO:0000256" key="3">
    <source>
        <dbReference type="ARBA" id="ARBA00023163"/>
    </source>
</evidence>
<dbReference type="InterPro" id="IPR001789">
    <property type="entry name" value="Sig_transdc_resp-reg_receiver"/>
</dbReference>